<reference evidence="1" key="1">
    <citation type="submission" date="2023-04" db="EMBL/GenBank/DDBJ databases">
        <title>Ambrosiozyma monospora NBRC 10751.</title>
        <authorList>
            <person name="Ichikawa N."/>
            <person name="Sato H."/>
            <person name="Tonouchi N."/>
        </authorList>
    </citation>
    <scope>NUCLEOTIDE SEQUENCE</scope>
    <source>
        <strain evidence="1">NBRC 10751</strain>
    </source>
</reference>
<protein>
    <submittedName>
        <fullName evidence="1">Unnamed protein product</fullName>
    </submittedName>
</protein>
<name>A0ACB5T3K9_AMBMO</name>
<sequence length="97" mass="10949">MYQFSNCCPVSIKRPICTICKPQTTPQDSKTTNGISQACSQNHHIESTPFFHKTDQSDTNLDSENDGKAIPNFQQSSICIETKTDITNKKTYQKTFI</sequence>
<evidence type="ECO:0000313" key="1">
    <source>
        <dbReference type="EMBL" id="GME80811.1"/>
    </source>
</evidence>
<proteinExistence type="predicted"/>
<dbReference type="EMBL" id="BSXS01003216">
    <property type="protein sequence ID" value="GME80811.1"/>
    <property type="molecule type" value="Genomic_DNA"/>
</dbReference>
<comment type="caution">
    <text evidence="1">The sequence shown here is derived from an EMBL/GenBank/DDBJ whole genome shotgun (WGS) entry which is preliminary data.</text>
</comment>
<gene>
    <name evidence="1" type="ORF">Amon02_000462100</name>
</gene>
<dbReference type="Proteomes" id="UP001165064">
    <property type="component" value="Unassembled WGS sequence"/>
</dbReference>
<accession>A0ACB5T3K9</accession>
<organism evidence="1 2">
    <name type="scientific">Ambrosiozyma monospora</name>
    <name type="common">Yeast</name>
    <name type="synonym">Endomycopsis monosporus</name>
    <dbReference type="NCBI Taxonomy" id="43982"/>
    <lineage>
        <taxon>Eukaryota</taxon>
        <taxon>Fungi</taxon>
        <taxon>Dikarya</taxon>
        <taxon>Ascomycota</taxon>
        <taxon>Saccharomycotina</taxon>
        <taxon>Pichiomycetes</taxon>
        <taxon>Pichiales</taxon>
        <taxon>Pichiaceae</taxon>
        <taxon>Ambrosiozyma</taxon>
    </lineage>
</organism>
<keyword evidence="2" id="KW-1185">Reference proteome</keyword>
<evidence type="ECO:0000313" key="2">
    <source>
        <dbReference type="Proteomes" id="UP001165064"/>
    </source>
</evidence>